<feature type="transmembrane region" description="Helical" evidence="5">
    <location>
        <begin position="246"/>
        <end position="265"/>
    </location>
</feature>
<name>A0A926IC18_9FIRM</name>
<reference evidence="6" key="1">
    <citation type="submission" date="2020-08" db="EMBL/GenBank/DDBJ databases">
        <title>Genome public.</title>
        <authorList>
            <person name="Liu C."/>
            <person name="Sun Q."/>
        </authorList>
    </citation>
    <scope>NUCLEOTIDE SEQUENCE</scope>
    <source>
        <strain evidence="6">NSJ-12</strain>
    </source>
</reference>
<dbReference type="SMART" id="SM00028">
    <property type="entry name" value="TPR"/>
    <property type="match status" value="6"/>
</dbReference>
<proteinExistence type="predicted"/>
<keyword evidence="7" id="KW-1185">Reference proteome</keyword>
<gene>
    <name evidence="6" type="ORF">H8718_01705</name>
</gene>
<keyword evidence="4" id="KW-0175">Coiled coil</keyword>
<evidence type="ECO:0000256" key="3">
    <source>
        <dbReference type="PROSITE-ProRule" id="PRU00339"/>
    </source>
</evidence>
<feature type="repeat" description="TPR" evidence="3">
    <location>
        <begin position="125"/>
        <end position="158"/>
    </location>
</feature>
<feature type="coiled-coil region" evidence="4">
    <location>
        <begin position="295"/>
        <end position="336"/>
    </location>
</feature>
<evidence type="ECO:0000313" key="7">
    <source>
        <dbReference type="Proteomes" id="UP000655830"/>
    </source>
</evidence>
<keyword evidence="2 3" id="KW-0802">TPR repeat</keyword>
<comment type="caution">
    <text evidence="6">The sequence shown here is derived from an EMBL/GenBank/DDBJ whole genome shotgun (WGS) entry which is preliminary data.</text>
</comment>
<evidence type="ECO:0000256" key="5">
    <source>
        <dbReference type="SAM" id="Phobius"/>
    </source>
</evidence>
<dbReference type="EMBL" id="JACRSY010000002">
    <property type="protein sequence ID" value="MBC8578257.1"/>
    <property type="molecule type" value="Genomic_DNA"/>
</dbReference>
<evidence type="ECO:0000256" key="4">
    <source>
        <dbReference type="SAM" id="Coils"/>
    </source>
</evidence>
<organism evidence="6 7">
    <name type="scientific">Zhenhengia yiwuensis</name>
    <dbReference type="NCBI Taxonomy" id="2763666"/>
    <lineage>
        <taxon>Bacteria</taxon>
        <taxon>Bacillati</taxon>
        <taxon>Bacillota</taxon>
        <taxon>Clostridia</taxon>
        <taxon>Lachnospirales</taxon>
        <taxon>Lachnospiraceae</taxon>
        <taxon>Zhenhengia</taxon>
    </lineage>
</organism>
<dbReference type="PANTHER" id="PTHR44858:SF1">
    <property type="entry name" value="UDP-N-ACETYLGLUCOSAMINE--PEPTIDE N-ACETYLGLUCOSAMINYLTRANSFERASE SPINDLY-RELATED"/>
    <property type="match status" value="1"/>
</dbReference>
<evidence type="ECO:0000256" key="2">
    <source>
        <dbReference type="ARBA" id="ARBA00022803"/>
    </source>
</evidence>
<dbReference type="InterPro" id="IPR011990">
    <property type="entry name" value="TPR-like_helical_dom_sf"/>
</dbReference>
<accession>A0A926IC18</accession>
<dbReference type="SUPFAM" id="SSF48452">
    <property type="entry name" value="TPR-like"/>
    <property type="match status" value="2"/>
</dbReference>
<protein>
    <recommendedName>
        <fullName evidence="8">Tetratricopeptide repeat protein</fullName>
    </recommendedName>
</protein>
<keyword evidence="5" id="KW-1133">Transmembrane helix</keyword>
<keyword evidence="5" id="KW-0472">Membrane</keyword>
<dbReference type="PROSITE" id="PS50005">
    <property type="entry name" value="TPR"/>
    <property type="match status" value="1"/>
</dbReference>
<evidence type="ECO:0000313" key="6">
    <source>
        <dbReference type="EMBL" id="MBC8578257.1"/>
    </source>
</evidence>
<dbReference type="AlphaFoldDB" id="A0A926IC18"/>
<dbReference type="Proteomes" id="UP000655830">
    <property type="component" value="Unassembled WGS sequence"/>
</dbReference>
<evidence type="ECO:0008006" key="8">
    <source>
        <dbReference type="Google" id="ProtNLM"/>
    </source>
</evidence>
<sequence>MQVKCPYCNHEVEALQYCEICEKKIDWIIGFYEKSQYYYNKGYGHAAQRELSLAIPNLEKAIYYNKYNIQAKNLLGLIYFEIGQVSLALKSWILSEALCKEDNLASTYIEKLQNHPKQLESYKDSIVLYNRALHYMQKKNDDMAIIRLKKAIHINPNFLEARNLLALCYIYQKQNHKALPHLHYVLRKDGSNTKALHFLKEIEMPQEEIEEMSDVIIEAPHINDLDIMTDIKPQKVINRGGIFGHYVLYFLFGALCMFGIQVGLITPNKTAQLEQELYDRTTENTSIKVQLDTFMQDYETKIGKLTESNTKLLAENENLKQEYMKISQESKLWEVRMLRDKGDMKGAAEVLNNISVSDLKEDKKTLYEELKASIYPKAGEAFYNEGYKLYKAEQYIDAMIQFEKTLIFIPKTKNGGNALYYMGQIEENNKNISKALQYYQIVLKDYTETLVYKKAQERVKELETQGSQ</sequence>
<dbReference type="Gene3D" id="1.25.40.10">
    <property type="entry name" value="Tetratricopeptide repeat domain"/>
    <property type="match status" value="2"/>
</dbReference>
<evidence type="ECO:0000256" key="1">
    <source>
        <dbReference type="ARBA" id="ARBA00022737"/>
    </source>
</evidence>
<dbReference type="PANTHER" id="PTHR44858">
    <property type="entry name" value="TETRATRICOPEPTIDE REPEAT PROTEIN 6"/>
    <property type="match status" value="1"/>
</dbReference>
<dbReference type="RefSeq" id="WP_249331296.1">
    <property type="nucleotide sequence ID" value="NZ_JACRSY010000002.1"/>
</dbReference>
<keyword evidence="1" id="KW-0677">Repeat</keyword>
<keyword evidence="5" id="KW-0812">Transmembrane</keyword>
<dbReference type="InterPro" id="IPR019734">
    <property type="entry name" value="TPR_rpt"/>
</dbReference>
<dbReference type="InterPro" id="IPR050498">
    <property type="entry name" value="Ycf3"/>
</dbReference>
<dbReference type="Pfam" id="PF13174">
    <property type="entry name" value="TPR_6"/>
    <property type="match status" value="1"/>
</dbReference>